<name>A0A1H1LX36_9ACTN</name>
<feature type="compositionally biased region" description="Basic residues" evidence="1">
    <location>
        <begin position="17"/>
        <end position="33"/>
    </location>
</feature>
<dbReference type="PROSITE" id="PS50994">
    <property type="entry name" value="INTEGRASE"/>
    <property type="match status" value="1"/>
</dbReference>
<feature type="region of interest" description="Disordered" evidence="1">
    <location>
        <begin position="152"/>
        <end position="193"/>
    </location>
</feature>
<reference evidence="4" key="1">
    <citation type="submission" date="2016-10" db="EMBL/GenBank/DDBJ databases">
        <authorList>
            <person name="Varghese N."/>
            <person name="Submissions S."/>
        </authorList>
    </citation>
    <scope>NUCLEOTIDE SEQUENCE [LARGE SCALE GENOMIC DNA]</scope>
    <source>
        <strain evidence="4">DSM 22620</strain>
    </source>
</reference>
<dbReference type="RefSeq" id="WP_090862480.1">
    <property type="nucleotide sequence ID" value="NZ_LT629759.1"/>
</dbReference>
<feature type="compositionally biased region" description="Basic and acidic residues" evidence="1">
    <location>
        <begin position="1"/>
        <end position="13"/>
    </location>
</feature>
<dbReference type="GO" id="GO:0015074">
    <property type="term" value="P:DNA integration"/>
    <property type="evidence" value="ECO:0007669"/>
    <property type="project" value="InterPro"/>
</dbReference>
<dbReference type="GeneID" id="78500533"/>
<dbReference type="Proteomes" id="UP000199480">
    <property type="component" value="Chromosome I"/>
</dbReference>
<gene>
    <name evidence="3" type="ORF">SAMN04489857_1176</name>
</gene>
<accession>A0A1H1LX36</accession>
<dbReference type="InterPro" id="IPR012337">
    <property type="entry name" value="RNaseH-like_sf"/>
</dbReference>
<dbReference type="PANTHER" id="PTHR10948">
    <property type="entry name" value="TRANSPOSASE"/>
    <property type="match status" value="1"/>
</dbReference>
<dbReference type="SUPFAM" id="SSF53098">
    <property type="entry name" value="Ribonuclease H-like"/>
    <property type="match status" value="1"/>
</dbReference>
<dbReference type="GO" id="GO:0005829">
    <property type="term" value="C:cytosol"/>
    <property type="evidence" value="ECO:0007669"/>
    <property type="project" value="TreeGrafter"/>
</dbReference>
<dbReference type="EMBL" id="LT629759">
    <property type="protein sequence ID" value="SDR78967.1"/>
    <property type="molecule type" value="Genomic_DNA"/>
</dbReference>
<protein>
    <recommendedName>
        <fullName evidence="2">Integrase catalytic domain-containing protein</fullName>
    </recommendedName>
</protein>
<feature type="region of interest" description="Disordered" evidence="1">
    <location>
        <begin position="1"/>
        <end position="40"/>
    </location>
</feature>
<dbReference type="InterPro" id="IPR051917">
    <property type="entry name" value="Transposase-Integrase"/>
</dbReference>
<sequence>MPRDRQGRPRPGDAGRPARRFLRHHGRRRHASGKPKGAYGAHVTHEMFERPPVVARRSRIGDWEGDTVAGCEGGACLVTQVDRRSGYLMGGKAAHKTSAEVGGATMGSLAGMVVRSITVDRGSEFACATSLQEGPGAPVCLCDSHQPWQRGTNENTNGLLRDWFPKGEEPRRRHRRGGPGGVRFPQPQTPQAPGVEVPLRSLLSPIVALAVRIHNGNC</sequence>
<feature type="domain" description="Integrase catalytic" evidence="2">
    <location>
        <begin position="47"/>
        <end position="166"/>
    </location>
</feature>
<dbReference type="GO" id="GO:0004803">
    <property type="term" value="F:transposase activity"/>
    <property type="evidence" value="ECO:0007669"/>
    <property type="project" value="TreeGrafter"/>
</dbReference>
<evidence type="ECO:0000313" key="3">
    <source>
        <dbReference type="EMBL" id="SDR78967.1"/>
    </source>
</evidence>
<dbReference type="PANTHER" id="PTHR10948:SF23">
    <property type="entry name" value="TRANSPOSASE INSI FOR INSERTION SEQUENCE ELEMENT IS30A-RELATED"/>
    <property type="match status" value="1"/>
</dbReference>
<evidence type="ECO:0000313" key="4">
    <source>
        <dbReference type="Proteomes" id="UP000199480"/>
    </source>
</evidence>
<dbReference type="OrthoDB" id="9803231at2"/>
<dbReference type="AlphaFoldDB" id="A0A1H1LX36"/>
<dbReference type="GO" id="GO:0032196">
    <property type="term" value="P:transposition"/>
    <property type="evidence" value="ECO:0007669"/>
    <property type="project" value="TreeGrafter"/>
</dbReference>
<dbReference type="InterPro" id="IPR053392">
    <property type="entry name" value="Transposase_IS30-like"/>
</dbReference>
<proteinExistence type="predicted"/>
<dbReference type="NCBIfam" id="NF033563">
    <property type="entry name" value="transpos_IS30"/>
    <property type="match status" value="1"/>
</dbReference>
<dbReference type="InterPro" id="IPR001584">
    <property type="entry name" value="Integrase_cat-core"/>
</dbReference>
<organism evidence="3 4">
    <name type="scientific">Parafannyhessea umbonata</name>
    <dbReference type="NCBI Taxonomy" id="604330"/>
    <lineage>
        <taxon>Bacteria</taxon>
        <taxon>Bacillati</taxon>
        <taxon>Actinomycetota</taxon>
        <taxon>Coriobacteriia</taxon>
        <taxon>Coriobacteriales</taxon>
        <taxon>Atopobiaceae</taxon>
        <taxon>Parafannyhessea</taxon>
    </lineage>
</organism>
<evidence type="ECO:0000256" key="1">
    <source>
        <dbReference type="SAM" id="MobiDB-lite"/>
    </source>
</evidence>
<evidence type="ECO:0000259" key="2">
    <source>
        <dbReference type="PROSITE" id="PS50994"/>
    </source>
</evidence>